<dbReference type="InterPro" id="IPR035906">
    <property type="entry name" value="MetI-like_sf"/>
</dbReference>
<dbReference type="Pfam" id="PF12911">
    <property type="entry name" value="OppC_N"/>
    <property type="match status" value="1"/>
</dbReference>
<organism evidence="9">
    <name type="scientific">Acetithermum autotrophicum</name>
    <dbReference type="NCBI Taxonomy" id="1446466"/>
    <lineage>
        <taxon>Bacteria</taxon>
        <taxon>Candidatus Bipolaricaulota</taxon>
        <taxon>Candidatus Acetithermum</taxon>
    </lineage>
</organism>
<dbReference type="InterPro" id="IPR050366">
    <property type="entry name" value="BP-dependent_transpt_permease"/>
</dbReference>
<dbReference type="PROSITE" id="PS50928">
    <property type="entry name" value="ABC_TM1"/>
    <property type="match status" value="1"/>
</dbReference>
<dbReference type="PANTHER" id="PTHR43386:SF1">
    <property type="entry name" value="D,D-DIPEPTIDE TRANSPORT SYSTEM PERMEASE PROTEIN DDPC-RELATED"/>
    <property type="match status" value="1"/>
</dbReference>
<feature type="transmembrane region" description="Helical" evidence="7">
    <location>
        <begin position="237"/>
        <end position="257"/>
    </location>
</feature>
<dbReference type="Gene3D" id="1.10.3720.10">
    <property type="entry name" value="MetI-like"/>
    <property type="match status" value="1"/>
</dbReference>
<dbReference type="InterPro" id="IPR000515">
    <property type="entry name" value="MetI-like"/>
</dbReference>
<evidence type="ECO:0000256" key="5">
    <source>
        <dbReference type="ARBA" id="ARBA00022989"/>
    </source>
</evidence>
<gene>
    <name evidence="9" type="ORF">HGMM_OP4C643</name>
</gene>
<dbReference type="CDD" id="cd06261">
    <property type="entry name" value="TM_PBP2"/>
    <property type="match status" value="1"/>
</dbReference>
<dbReference type="SUPFAM" id="SSF161098">
    <property type="entry name" value="MetI-like"/>
    <property type="match status" value="1"/>
</dbReference>
<dbReference type="GO" id="GO:0005886">
    <property type="term" value="C:plasma membrane"/>
    <property type="evidence" value="ECO:0007669"/>
    <property type="project" value="UniProtKB-SubCell"/>
</dbReference>
<feature type="transmembrane region" description="Helical" evidence="7">
    <location>
        <begin position="200"/>
        <end position="225"/>
    </location>
</feature>
<proteinExistence type="inferred from homology"/>
<evidence type="ECO:0000259" key="8">
    <source>
        <dbReference type="PROSITE" id="PS50928"/>
    </source>
</evidence>
<reference evidence="9" key="2">
    <citation type="journal article" date="2012" name="PLoS ONE">
        <title>A Deeply Branching Thermophilic Bacterium with an Ancient Acetyl-CoA Pathway Dominates a Subsurface Ecosystem.</title>
        <authorList>
            <person name="Takami H."/>
            <person name="Noguchi H."/>
            <person name="Takaki Y."/>
            <person name="Uchiyama I."/>
            <person name="Toyoda A."/>
            <person name="Nishi S."/>
            <person name="Chee G.-J."/>
            <person name="Arai W."/>
            <person name="Nunoura T."/>
            <person name="Itoh T."/>
            <person name="Hattori M."/>
            <person name="Takai K."/>
        </authorList>
    </citation>
    <scope>NUCLEOTIDE SEQUENCE</scope>
</reference>
<feature type="transmembrane region" description="Helical" evidence="7">
    <location>
        <begin position="374"/>
        <end position="394"/>
    </location>
</feature>
<keyword evidence="5 7" id="KW-1133">Transmembrane helix</keyword>
<protein>
    <submittedName>
        <fullName evidence="9">Peptide/nickel transport system permease protein</fullName>
    </submittedName>
</protein>
<dbReference type="PANTHER" id="PTHR43386">
    <property type="entry name" value="OLIGOPEPTIDE TRANSPORT SYSTEM PERMEASE PROTEIN APPC"/>
    <property type="match status" value="1"/>
</dbReference>
<sequence>MSEAALKKPKEKEFQPVSQWRLIWRRFKHHKIGLVGTALILLFYLIFVALAEFIAPYNYNSEHREFSYVPPMISKVRFWDKDGKFSFKPFVYGLKKCQVYLNPLTGEQTCEDDPRFIYQPGQYRWLEDTDYKCTIELFVQGEPYRFWDLWRTDIHLFGVRQEGVPFDPYSIDKSPCQLFLFGSDKLGYDIFSMTLVGGKFSLVIGPIVIVIAFIVGILLGGISGYYGGGIDTFIQRVIEIFMALPRLALLLALSLILSANKLYGMATFWGIVVILSIVSWAPLARVIRGQFLALRESEFIAAAQAIGSSDLRIILKHILPNTMSYLVVAATLTVPNLIILESTLSFLKLGIRAPLTSWGVLMQEAWSTSVIQNYPWFLIPGIFIVLSVLAFNFMGDALRDAVDPFTVTGVKEELA</sequence>
<keyword evidence="2 7" id="KW-0813">Transport</keyword>
<evidence type="ECO:0000256" key="4">
    <source>
        <dbReference type="ARBA" id="ARBA00022692"/>
    </source>
</evidence>
<dbReference type="AlphaFoldDB" id="H5SU07"/>
<comment type="subcellular location">
    <subcellularLocation>
        <location evidence="1 7">Cell membrane</location>
        <topology evidence="1 7">Multi-pass membrane protein</topology>
    </subcellularLocation>
</comment>
<dbReference type="GO" id="GO:0055085">
    <property type="term" value="P:transmembrane transport"/>
    <property type="evidence" value="ECO:0007669"/>
    <property type="project" value="InterPro"/>
</dbReference>
<feature type="transmembrane region" description="Helical" evidence="7">
    <location>
        <begin position="32"/>
        <end position="55"/>
    </location>
</feature>
<feature type="domain" description="ABC transmembrane type-1" evidence="8">
    <location>
        <begin position="198"/>
        <end position="395"/>
    </location>
</feature>
<evidence type="ECO:0000256" key="7">
    <source>
        <dbReference type="RuleBase" id="RU363032"/>
    </source>
</evidence>
<accession>H5SU07</accession>
<reference evidence="9" key="1">
    <citation type="journal article" date="2005" name="Environ. Microbiol.">
        <title>Genetic and functional properties of uncultivated thermophilic crenarchaeotes from a subsurface gold mine as revealed by analysis of genome fragments.</title>
        <authorList>
            <person name="Nunoura T."/>
            <person name="Hirayama H."/>
            <person name="Takami H."/>
            <person name="Oida H."/>
            <person name="Nishi S."/>
            <person name="Shimamura S."/>
            <person name="Suzuki Y."/>
            <person name="Inagaki F."/>
            <person name="Takai K."/>
            <person name="Nealson K.H."/>
            <person name="Horikoshi K."/>
        </authorList>
    </citation>
    <scope>NUCLEOTIDE SEQUENCE</scope>
</reference>
<evidence type="ECO:0000256" key="2">
    <source>
        <dbReference type="ARBA" id="ARBA00022448"/>
    </source>
</evidence>
<name>H5SU07_ACEAU</name>
<keyword evidence="3" id="KW-1003">Cell membrane</keyword>
<feature type="transmembrane region" description="Helical" evidence="7">
    <location>
        <begin position="263"/>
        <end position="283"/>
    </location>
</feature>
<evidence type="ECO:0000256" key="1">
    <source>
        <dbReference type="ARBA" id="ARBA00004651"/>
    </source>
</evidence>
<dbReference type="Pfam" id="PF00528">
    <property type="entry name" value="BPD_transp_1"/>
    <property type="match status" value="1"/>
</dbReference>
<keyword evidence="4 7" id="KW-0812">Transmembrane</keyword>
<feature type="transmembrane region" description="Helical" evidence="7">
    <location>
        <begin position="322"/>
        <end position="340"/>
    </location>
</feature>
<dbReference type="InterPro" id="IPR025966">
    <property type="entry name" value="OppC_N"/>
</dbReference>
<comment type="similarity">
    <text evidence="7">Belongs to the binding-protein-dependent transport system permease family.</text>
</comment>
<keyword evidence="6 7" id="KW-0472">Membrane</keyword>
<evidence type="ECO:0000313" key="9">
    <source>
        <dbReference type="EMBL" id="BAL60007.1"/>
    </source>
</evidence>
<dbReference type="EMBL" id="AP011803">
    <property type="protein sequence ID" value="BAL60007.1"/>
    <property type="molecule type" value="Genomic_DNA"/>
</dbReference>
<evidence type="ECO:0000256" key="6">
    <source>
        <dbReference type="ARBA" id="ARBA00023136"/>
    </source>
</evidence>
<evidence type="ECO:0000256" key="3">
    <source>
        <dbReference type="ARBA" id="ARBA00022475"/>
    </source>
</evidence>